<feature type="region of interest" description="Disordered" evidence="1">
    <location>
        <begin position="278"/>
        <end position="300"/>
    </location>
</feature>
<comment type="caution">
    <text evidence="2">The sequence shown here is derived from an EMBL/GenBank/DDBJ whole genome shotgun (WGS) entry which is preliminary data.</text>
</comment>
<proteinExistence type="predicted"/>
<keyword evidence="3" id="KW-1185">Reference proteome</keyword>
<dbReference type="EMBL" id="JAGKQM010001328">
    <property type="protein sequence ID" value="KAH0852017.1"/>
    <property type="molecule type" value="Genomic_DNA"/>
</dbReference>
<name>A0ABQ7X7R9_BRANA</name>
<feature type="compositionally biased region" description="Pro residues" evidence="1">
    <location>
        <begin position="285"/>
        <end position="294"/>
    </location>
</feature>
<evidence type="ECO:0000313" key="3">
    <source>
        <dbReference type="Proteomes" id="UP000824890"/>
    </source>
</evidence>
<sequence>MVENPWLSPSGLASVLNPSSSTPGEPPPLKPLDPPDPHPLAFGDFPPLSSSPAKSSSPITIHSTVHPQTFFRSTILPAKDQTSTTTNLPFGSDVTMEDSVDFTKTISRSETMAVLKTVGPLLTVLPPKHSSPLLTNHASAPPRSFTSSSLPPPPLMPSLPPDNGGAPPPAPVPPAPVPSVNLRGYSSNVTMEPHTTEGDNPVEAVLISANPTAATSPQLDSDSQAAVDYITDTLLPFSDNVMPTVPGTIALNNPPALPFTFSALPPISLPSNSPLLPVHTLSSSTPPPSPPSSPLPQSLPTLSFTSDPVPASFVLCTRPYPTLL</sequence>
<feature type="compositionally biased region" description="Pro residues" evidence="1">
    <location>
        <begin position="24"/>
        <end position="38"/>
    </location>
</feature>
<gene>
    <name evidence="2" type="ORF">HID58_094282</name>
</gene>
<protein>
    <submittedName>
        <fullName evidence="2">Uncharacterized protein</fullName>
    </submittedName>
</protein>
<reference evidence="2 3" key="1">
    <citation type="submission" date="2021-05" db="EMBL/GenBank/DDBJ databases">
        <title>Genome Assembly of Synthetic Allotetraploid Brassica napus Reveals Homoeologous Exchanges between Subgenomes.</title>
        <authorList>
            <person name="Davis J.T."/>
        </authorList>
    </citation>
    <scope>NUCLEOTIDE SEQUENCE [LARGE SCALE GENOMIC DNA]</scope>
    <source>
        <strain evidence="3">cv. Da-Ae</strain>
        <tissue evidence="2">Seedling</tissue>
    </source>
</reference>
<feature type="region of interest" description="Disordered" evidence="1">
    <location>
        <begin position="1"/>
        <end position="60"/>
    </location>
</feature>
<feature type="compositionally biased region" description="Pro residues" evidence="1">
    <location>
        <begin position="150"/>
        <end position="177"/>
    </location>
</feature>
<accession>A0ABQ7X7R9</accession>
<evidence type="ECO:0000256" key="1">
    <source>
        <dbReference type="SAM" id="MobiDB-lite"/>
    </source>
</evidence>
<organism evidence="2 3">
    <name type="scientific">Brassica napus</name>
    <name type="common">Rape</name>
    <dbReference type="NCBI Taxonomy" id="3708"/>
    <lineage>
        <taxon>Eukaryota</taxon>
        <taxon>Viridiplantae</taxon>
        <taxon>Streptophyta</taxon>
        <taxon>Embryophyta</taxon>
        <taxon>Tracheophyta</taxon>
        <taxon>Spermatophyta</taxon>
        <taxon>Magnoliopsida</taxon>
        <taxon>eudicotyledons</taxon>
        <taxon>Gunneridae</taxon>
        <taxon>Pentapetalae</taxon>
        <taxon>rosids</taxon>
        <taxon>malvids</taxon>
        <taxon>Brassicales</taxon>
        <taxon>Brassicaceae</taxon>
        <taxon>Brassiceae</taxon>
        <taxon>Brassica</taxon>
    </lineage>
</organism>
<dbReference type="Proteomes" id="UP000824890">
    <property type="component" value="Unassembled WGS sequence"/>
</dbReference>
<evidence type="ECO:0000313" key="2">
    <source>
        <dbReference type="EMBL" id="KAH0852017.1"/>
    </source>
</evidence>
<feature type="region of interest" description="Disordered" evidence="1">
    <location>
        <begin position="132"/>
        <end position="197"/>
    </location>
</feature>
<feature type="compositionally biased region" description="Low complexity" evidence="1">
    <location>
        <begin position="46"/>
        <end position="58"/>
    </location>
</feature>